<dbReference type="STRING" id="266128.ABB25_00920"/>
<dbReference type="AlphaFoldDB" id="A0A0R0C419"/>
<comment type="caution">
    <text evidence="1">The sequence shown here is derived from an EMBL/GenBank/DDBJ whole genome shotgun (WGS) entry which is preliminary data.</text>
</comment>
<organism evidence="1 2">
    <name type="scientific">Stenotrophomonas koreensis</name>
    <dbReference type="NCBI Taxonomy" id="266128"/>
    <lineage>
        <taxon>Bacteria</taxon>
        <taxon>Pseudomonadati</taxon>
        <taxon>Pseudomonadota</taxon>
        <taxon>Gammaproteobacteria</taxon>
        <taxon>Lysobacterales</taxon>
        <taxon>Lysobacteraceae</taxon>
        <taxon>Stenotrophomonas</taxon>
    </lineage>
</organism>
<accession>A0A0R0C419</accession>
<sequence>MHSYHANCGCFTCGQEEALTERRNEAIAAAIPALIALPSFVGEALGENPMSWEAEVTAALASGDDAQAGRILRREVAEHLAREIDRLQDARRCEVDEAVQSLIYRHTPIAASLQLRGAA</sequence>
<protein>
    <submittedName>
        <fullName evidence="1">Uncharacterized protein</fullName>
    </submittedName>
</protein>
<name>A0A0R0C419_9GAMM</name>
<dbReference type="RefSeq" id="WP_057662363.1">
    <property type="nucleotide sequence ID" value="NZ_LDJH01000002.1"/>
</dbReference>
<reference evidence="1 2" key="1">
    <citation type="submission" date="2015-05" db="EMBL/GenBank/DDBJ databases">
        <title>Genome sequencing and analysis of members of genus Stenotrophomonas.</title>
        <authorList>
            <person name="Patil P.P."/>
            <person name="Midha S."/>
            <person name="Patil P.B."/>
        </authorList>
    </citation>
    <scope>NUCLEOTIDE SEQUENCE [LARGE SCALE GENOMIC DNA]</scope>
    <source>
        <strain evidence="1 2">DSM 17805</strain>
    </source>
</reference>
<dbReference type="Proteomes" id="UP000051254">
    <property type="component" value="Unassembled WGS sequence"/>
</dbReference>
<dbReference type="EMBL" id="LDJH01000002">
    <property type="protein sequence ID" value="KRG60791.1"/>
    <property type="molecule type" value="Genomic_DNA"/>
</dbReference>
<evidence type="ECO:0000313" key="2">
    <source>
        <dbReference type="Proteomes" id="UP000051254"/>
    </source>
</evidence>
<gene>
    <name evidence="1" type="ORF">ABB25_00920</name>
</gene>
<keyword evidence="2" id="KW-1185">Reference proteome</keyword>
<proteinExistence type="predicted"/>
<evidence type="ECO:0000313" key="1">
    <source>
        <dbReference type="EMBL" id="KRG60791.1"/>
    </source>
</evidence>
<dbReference type="PATRIC" id="fig|266128.3.peg.1249"/>